<dbReference type="Proteomes" id="UP001062846">
    <property type="component" value="Chromosome 10"/>
</dbReference>
<reference evidence="1" key="1">
    <citation type="submission" date="2022-02" db="EMBL/GenBank/DDBJ databases">
        <title>Plant Genome Project.</title>
        <authorList>
            <person name="Zhang R.-G."/>
        </authorList>
    </citation>
    <scope>NUCLEOTIDE SEQUENCE</scope>
    <source>
        <strain evidence="1">AT1</strain>
    </source>
</reference>
<name>A0ACC0M339_RHOML</name>
<organism evidence="1 2">
    <name type="scientific">Rhododendron molle</name>
    <name type="common">Chinese azalea</name>
    <name type="synonym">Azalea mollis</name>
    <dbReference type="NCBI Taxonomy" id="49168"/>
    <lineage>
        <taxon>Eukaryota</taxon>
        <taxon>Viridiplantae</taxon>
        <taxon>Streptophyta</taxon>
        <taxon>Embryophyta</taxon>
        <taxon>Tracheophyta</taxon>
        <taxon>Spermatophyta</taxon>
        <taxon>Magnoliopsida</taxon>
        <taxon>eudicotyledons</taxon>
        <taxon>Gunneridae</taxon>
        <taxon>Pentapetalae</taxon>
        <taxon>asterids</taxon>
        <taxon>Ericales</taxon>
        <taxon>Ericaceae</taxon>
        <taxon>Ericoideae</taxon>
        <taxon>Rhodoreae</taxon>
        <taxon>Rhododendron</taxon>
    </lineage>
</organism>
<evidence type="ECO:0000313" key="2">
    <source>
        <dbReference type="Proteomes" id="UP001062846"/>
    </source>
</evidence>
<protein>
    <submittedName>
        <fullName evidence="1">Uncharacterized protein</fullName>
    </submittedName>
</protein>
<comment type="caution">
    <text evidence="1">The sequence shown here is derived from an EMBL/GenBank/DDBJ whole genome shotgun (WGS) entry which is preliminary data.</text>
</comment>
<dbReference type="EMBL" id="CM046397">
    <property type="protein sequence ID" value="KAI8535186.1"/>
    <property type="molecule type" value="Genomic_DNA"/>
</dbReference>
<proteinExistence type="predicted"/>
<gene>
    <name evidence="1" type="ORF">RHMOL_Rhmol10G0154200</name>
</gene>
<accession>A0ACC0M339</accession>
<sequence>MVEQMYKEETGDAGWTLILHLKANLKQQKVISPKESIGLFLELVWTHEICVYILFAFSGPTVWSIDYVDTIASNWGHFIEVDDSTQKEASFDKGRFLIATEISKKIEGEVQVLVDGSKYMVRVEEEDSYRVVTSSSMFSSSGPRPIEEEDDVDRTNDEVDDDCTGGKKQVDDLAILGKSEADKESINEPSLNPDMLLLKGVPHQTRVEQETEGTTTTLIVTGNKGLVSFVQDSQSPSQVESQALESTNKAQVSEAQEEIRGYDLVRQQEDDERTAMSTYGPMMIERPSQVPGIELEVDLNQRNIRKAVRSQMYEECMSSNGVNFDDETYIST</sequence>
<evidence type="ECO:0000313" key="1">
    <source>
        <dbReference type="EMBL" id="KAI8535186.1"/>
    </source>
</evidence>
<keyword evidence="2" id="KW-1185">Reference proteome</keyword>